<feature type="coiled-coil region" evidence="1">
    <location>
        <begin position="137"/>
        <end position="164"/>
    </location>
</feature>
<comment type="caution">
    <text evidence="2">The sequence shown here is derived from an EMBL/GenBank/DDBJ whole genome shotgun (WGS) entry which is preliminary data.</text>
</comment>
<organism evidence="2 3">
    <name type="scientific">Rotaria socialis</name>
    <dbReference type="NCBI Taxonomy" id="392032"/>
    <lineage>
        <taxon>Eukaryota</taxon>
        <taxon>Metazoa</taxon>
        <taxon>Spiralia</taxon>
        <taxon>Gnathifera</taxon>
        <taxon>Rotifera</taxon>
        <taxon>Eurotatoria</taxon>
        <taxon>Bdelloidea</taxon>
        <taxon>Philodinida</taxon>
        <taxon>Philodinidae</taxon>
        <taxon>Rotaria</taxon>
    </lineage>
</organism>
<evidence type="ECO:0000256" key="1">
    <source>
        <dbReference type="SAM" id="Coils"/>
    </source>
</evidence>
<accession>A0A821X5V5</accession>
<keyword evidence="1" id="KW-0175">Coiled coil</keyword>
<sequence length="372" mass="44069">MSQLSTNATHEKDPIKIMKEIRDQLEIIPNYLTKQNISFKELMHQVLSSIITTTEKSNNNIDELRKIAILLYKIMVVQTYQYLWKTYLKSGTGQLIVPFETKQKLFYSTTLPIWPKEIKTIVLSNKKDKTNENEICLKFVNDQLNALQHQLKQYQQELNIKANNFQGYTISIQEKLMTYIEENLNSSFSKKIEHQVELIHYDYHIRALELEYFQHKPNEYQKQLMKQICQSKYEQETSEQEYEFLNQQIAYYNLPSQSFECSAISHHPSIDSIQNLTVREALMKQFKEVAIQSRNALFNLYLESAEDQREEYKKKHEANVMKINASQHTSNNNEKLSSTFVQLINERCNQIGERIQSIYKFKLENFLSKSNL</sequence>
<dbReference type="AlphaFoldDB" id="A0A821X5V5"/>
<reference evidence="2" key="1">
    <citation type="submission" date="2021-02" db="EMBL/GenBank/DDBJ databases">
        <authorList>
            <person name="Nowell W R."/>
        </authorList>
    </citation>
    <scope>NUCLEOTIDE SEQUENCE</scope>
</reference>
<evidence type="ECO:0000313" key="3">
    <source>
        <dbReference type="Proteomes" id="UP000663848"/>
    </source>
</evidence>
<protein>
    <submittedName>
        <fullName evidence="2">Uncharacterized protein</fullName>
    </submittedName>
</protein>
<dbReference type="EMBL" id="CAJOBR010020856">
    <property type="protein sequence ID" value="CAF4933524.1"/>
    <property type="molecule type" value="Genomic_DNA"/>
</dbReference>
<name>A0A821X5V5_9BILA</name>
<proteinExistence type="predicted"/>
<gene>
    <name evidence="2" type="ORF">QYT958_LOCUS32198</name>
</gene>
<dbReference type="Proteomes" id="UP000663848">
    <property type="component" value="Unassembled WGS sequence"/>
</dbReference>
<evidence type="ECO:0000313" key="2">
    <source>
        <dbReference type="EMBL" id="CAF4933524.1"/>
    </source>
</evidence>